<keyword evidence="1" id="KW-1133">Transmembrane helix</keyword>
<reference evidence="2 3" key="1">
    <citation type="journal article" date="2011" name="J. Bacteriol.">
        <title>Complete genome sequence of the Thermophilic Bacterium Exiguobacterium sp. AT1b.</title>
        <authorList>
            <person name="Vishnivetskaya T.A."/>
            <person name="Lucas S."/>
            <person name="Copeland A."/>
            <person name="Lapidus A."/>
            <person name="Glavina Del Rio T."/>
            <person name="Dalin E."/>
            <person name="Tice H."/>
            <person name="Bruce D.C."/>
            <person name="Goodwin L.A."/>
            <person name="Pitluck S."/>
            <person name="Saunders E."/>
            <person name="Brettin T."/>
            <person name="Detter C."/>
            <person name="Han C."/>
            <person name="Larimer F."/>
            <person name="Land M.L."/>
            <person name="Hauser L.J."/>
            <person name="Kyrpides N.C."/>
            <person name="Ovchinnikova G."/>
            <person name="Kathariou S."/>
            <person name="Ramaley R.F."/>
            <person name="Rodrigues D.F."/>
            <person name="Hendrix C."/>
            <person name="Richardson P."/>
            <person name="Tiedje J.M."/>
        </authorList>
    </citation>
    <scope>NUCLEOTIDE SEQUENCE [LARGE SCALE GENOMIC DNA]</scope>
    <source>
        <strain evidence="3">ATCC BAA-1283 / AT1b</strain>
    </source>
</reference>
<dbReference type="eggNOG" id="ENOG5032ZXQ">
    <property type="taxonomic scope" value="Bacteria"/>
</dbReference>
<gene>
    <name evidence="2" type="ordered locus">EAT1b_0513</name>
</gene>
<protein>
    <recommendedName>
        <fullName evidence="4">DUF2627 domain-containing protein</fullName>
    </recommendedName>
</protein>
<dbReference type="KEGG" id="eat:EAT1b_0513"/>
<dbReference type="HOGENOM" id="CLU_181504_1_0_9"/>
<evidence type="ECO:0000256" key="1">
    <source>
        <dbReference type="SAM" id="Phobius"/>
    </source>
</evidence>
<dbReference type="EMBL" id="CP001615">
    <property type="protein sequence ID" value="ACQ69445.1"/>
    <property type="molecule type" value="Genomic_DNA"/>
</dbReference>
<dbReference type="InterPro" id="IPR020138">
    <property type="entry name" value="Uncharacterised_YqzF"/>
</dbReference>
<evidence type="ECO:0000313" key="3">
    <source>
        <dbReference type="Proteomes" id="UP000000716"/>
    </source>
</evidence>
<organism evidence="2 3">
    <name type="scientific">Exiguobacterium sp. (strain ATCC BAA-1283 / AT1b)</name>
    <dbReference type="NCBI Taxonomy" id="360911"/>
    <lineage>
        <taxon>Bacteria</taxon>
        <taxon>Bacillati</taxon>
        <taxon>Bacillota</taxon>
        <taxon>Bacilli</taxon>
        <taxon>Bacillales</taxon>
        <taxon>Bacillales Family XII. Incertae Sedis</taxon>
        <taxon>Exiguobacterium</taxon>
    </lineage>
</organism>
<sequence>MRFIALLILIVPGLLGVYGIKLLRDSFFLKTSAPFSWFDSLAAASMLQGTFGLLLAMGGIGFVAGYIFNRDKKQESTTPRLISTQKKVP</sequence>
<dbReference type="Pfam" id="PF11118">
    <property type="entry name" value="DUF2627"/>
    <property type="match status" value="1"/>
</dbReference>
<dbReference type="Proteomes" id="UP000000716">
    <property type="component" value="Chromosome"/>
</dbReference>
<keyword evidence="1" id="KW-0472">Membrane</keyword>
<keyword evidence="3" id="KW-1185">Reference proteome</keyword>
<proteinExistence type="predicted"/>
<evidence type="ECO:0000313" key="2">
    <source>
        <dbReference type="EMBL" id="ACQ69445.1"/>
    </source>
</evidence>
<dbReference type="STRING" id="360911.EAT1b_0513"/>
<name>C4L3E7_EXISA</name>
<dbReference type="OrthoDB" id="2989757at2"/>
<feature type="transmembrane region" description="Helical" evidence="1">
    <location>
        <begin position="43"/>
        <end position="68"/>
    </location>
</feature>
<keyword evidence="1" id="KW-0812">Transmembrane</keyword>
<dbReference type="AlphaFoldDB" id="C4L3E7"/>
<dbReference type="RefSeq" id="WP_012726564.1">
    <property type="nucleotide sequence ID" value="NC_012673.1"/>
</dbReference>
<evidence type="ECO:0008006" key="4">
    <source>
        <dbReference type="Google" id="ProtNLM"/>
    </source>
</evidence>
<accession>C4L3E7</accession>